<accession>A0A9Y2L2E2</accession>
<dbReference type="RefSeq" id="WP_270919368.1">
    <property type="nucleotide sequence ID" value="NZ_CP127247.1"/>
</dbReference>
<evidence type="ECO:0000313" key="3">
    <source>
        <dbReference type="Proteomes" id="UP001238334"/>
    </source>
</evidence>
<dbReference type="CDD" id="cd14727">
    <property type="entry name" value="ChanN-like"/>
    <property type="match status" value="1"/>
</dbReference>
<evidence type="ECO:0000259" key="1">
    <source>
        <dbReference type="Pfam" id="PF04187"/>
    </source>
</evidence>
<keyword evidence="2" id="KW-0449">Lipoprotein</keyword>
<dbReference type="Gene3D" id="3.40.50.11550">
    <property type="match status" value="2"/>
</dbReference>
<protein>
    <submittedName>
        <fullName evidence="2">ChaN family lipoprotein</fullName>
    </submittedName>
</protein>
<dbReference type="AlphaFoldDB" id="A0A9Y2L2E2"/>
<proteinExistence type="predicted"/>
<dbReference type="InterPro" id="IPR007314">
    <property type="entry name" value="Cofac_haem-bd_dom"/>
</dbReference>
<gene>
    <name evidence="2" type="ORF">QPJ95_05765</name>
</gene>
<dbReference type="SUPFAM" id="SSF159501">
    <property type="entry name" value="EreA/ChaN-like"/>
    <property type="match status" value="1"/>
</dbReference>
<dbReference type="KEGG" id="ppso:QPJ95_05765"/>
<feature type="domain" description="Haem-binding uptake Tiki superfamily ChaN" evidence="1">
    <location>
        <begin position="38"/>
        <end position="235"/>
    </location>
</feature>
<organism evidence="2 3">
    <name type="scientific">Parasedimentitalea psychrophila</name>
    <dbReference type="NCBI Taxonomy" id="2997337"/>
    <lineage>
        <taxon>Bacteria</taxon>
        <taxon>Pseudomonadati</taxon>
        <taxon>Pseudomonadota</taxon>
        <taxon>Alphaproteobacteria</taxon>
        <taxon>Rhodobacterales</taxon>
        <taxon>Paracoccaceae</taxon>
        <taxon>Parasedimentitalea</taxon>
    </lineage>
</organism>
<dbReference type="EMBL" id="CP127247">
    <property type="protein sequence ID" value="WIY26421.1"/>
    <property type="molecule type" value="Genomic_DNA"/>
</dbReference>
<dbReference type="Pfam" id="PF04187">
    <property type="entry name" value="Cofac_haem_bdg"/>
    <property type="match status" value="1"/>
</dbReference>
<dbReference type="Proteomes" id="UP001238334">
    <property type="component" value="Chromosome"/>
</dbReference>
<reference evidence="2 3" key="1">
    <citation type="submission" date="2023-06" db="EMBL/GenBank/DDBJ databases">
        <title>Parasedimentitalea psychrophila sp. nov., a psychrophilic bacterium isolated from deep-sea sediment.</title>
        <authorList>
            <person name="Li A."/>
        </authorList>
    </citation>
    <scope>NUCLEOTIDE SEQUENCE [LARGE SCALE GENOMIC DNA]</scope>
    <source>
        <strain evidence="2 3">QS115</strain>
    </source>
</reference>
<keyword evidence="3" id="KW-1185">Reference proteome</keyword>
<evidence type="ECO:0000313" key="2">
    <source>
        <dbReference type="EMBL" id="WIY26421.1"/>
    </source>
</evidence>
<sequence>MKILIDFVRNSAAFWGGAIVICVTPVSPAAAAPDPDVVQLLATADVVILGEVHDNPAHHQMQADILKALAPKAVVWEMITQVQADGLAAIPLSDASRVSAYLDWAGSGWPEFGLYAPVFAAAKGAQQFGGLVPRSAARAVMEQGAAEFFGQEAAVFGLDRPLPDAEQQAREADQMANHCNALPVEMLPLMVEFQRLRDTVLADAVVQALQATGGPVAVITGNGHARKDRGVPVYLAIADPEILVLSLGQAEAGQLSGVFDLVLDAKAVERPDPCLAFQ</sequence>
<name>A0A9Y2L2E2_9RHOB</name>